<keyword evidence="2" id="KW-1185">Reference proteome</keyword>
<sequence length="101" mass="11625">MIFSIGVPRLRTLDRTPSYCHVSEYQLCLLRSHLDSSLIFENIALSVSSKLPFGRLKNNVLRVFFVPPRLIARSFVISQFIEKRGKRRMLWMTTAPTSNGP</sequence>
<name>A0ABD6EQN0_9BILA</name>
<evidence type="ECO:0000313" key="1">
    <source>
        <dbReference type="EMBL" id="MFH4982280.1"/>
    </source>
</evidence>
<reference evidence="1 2" key="1">
    <citation type="submission" date="2024-08" db="EMBL/GenBank/DDBJ databases">
        <title>Gnathostoma spinigerum genome.</title>
        <authorList>
            <person name="Gonzalez-Bertolin B."/>
            <person name="Monzon S."/>
            <person name="Zaballos A."/>
            <person name="Jimenez P."/>
            <person name="Dekumyoy P."/>
            <person name="Varona S."/>
            <person name="Cuesta I."/>
            <person name="Sumanam S."/>
            <person name="Adisakwattana P."/>
            <person name="Gasser R.B."/>
            <person name="Hernandez-Gonzalez A."/>
            <person name="Young N.D."/>
            <person name="Perteguer M.J."/>
        </authorList>
    </citation>
    <scope>NUCLEOTIDE SEQUENCE [LARGE SCALE GENOMIC DNA]</scope>
    <source>
        <strain evidence="1">AL3</strain>
        <tissue evidence="1">Liver</tissue>
    </source>
</reference>
<dbReference type="Proteomes" id="UP001608902">
    <property type="component" value="Unassembled WGS sequence"/>
</dbReference>
<protein>
    <submittedName>
        <fullName evidence="1">Uncharacterized protein</fullName>
    </submittedName>
</protein>
<gene>
    <name evidence="1" type="ORF">AB6A40_008989</name>
</gene>
<organism evidence="1 2">
    <name type="scientific">Gnathostoma spinigerum</name>
    <dbReference type="NCBI Taxonomy" id="75299"/>
    <lineage>
        <taxon>Eukaryota</taxon>
        <taxon>Metazoa</taxon>
        <taxon>Ecdysozoa</taxon>
        <taxon>Nematoda</taxon>
        <taxon>Chromadorea</taxon>
        <taxon>Rhabditida</taxon>
        <taxon>Spirurina</taxon>
        <taxon>Gnathostomatomorpha</taxon>
        <taxon>Gnathostomatoidea</taxon>
        <taxon>Gnathostomatidae</taxon>
        <taxon>Gnathostoma</taxon>
    </lineage>
</organism>
<dbReference type="AlphaFoldDB" id="A0ABD6EQN0"/>
<proteinExistence type="predicted"/>
<evidence type="ECO:0000313" key="2">
    <source>
        <dbReference type="Proteomes" id="UP001608902"/>
    </source>
</evidence>
<accession>A0ABD6EQN0</accession>
<dbReference type="EMBL" id="JBGFUD010008923">
    <property type="protein sequence ID" value="MFH4982280.1"/>
    <property type="molecule type" value="Genomic_DNA"/>
</dbReference>
<comment type="caution">
    <text evidence="1">The sequence shown here is derived from an EMBL/GenBank/DDBJ whole genome shotgun (WGS) entry which is preliminary data.</text>
</comment>